<comment type="caution">
    <text evidence="1">The sequence shown here is derived from an EMBL/GenBank/DDBJ whole genome shotgun (WGS) entry which is preliminary data.</text>
</comment>
<evidence type="ECO:0000313" key="1">
    <source>
        <dbReference type="EMBL" id="PZW42456.1"/>
    </source>
</evidence>
<evidence type="ECO:0000313" key="2">
    <source>
        <dbReference type="Proteomes" id="UP000249542"/>
    </source>
</evidence>
<dbReference type="AlphaFoldDB" id="A0A2W7I6D8"/>
<protein>
    <recommendedName>
        <fullName evidence="3">MORN repeat protein</fullName>
    </recommendedName>
</protein>
<dbReference type="PROSITE" id="PS51257">
    <property type="entry name" value="PROKAR_LIPOPROTEIN"/>
    <property type="match status" value="1"/>
</dbReference>
<dbReference type="SUPFAM" id="SSF82185">
    <property type="entry name" value="Histone H3 K4-specific methyltransferase SET7/9 N-terminal domain"/>
    <property type="match status" value="1"/>
</dbReference>
<evidence type="ECO:0008006" key="3">
    <source>
        <dbReference type="Google" id="ProtNLM"/>
    </source>
</evidence>
<dbReference type="Gene3D" id="3.90.930.1">
    <property type="match status" value="1"/>
</dbReference>
<dbReference type="Proteomes" id="UP000249542">
    <property type="component" value="Unassembled WGS sequence"/>
</dbReference>
<name>A0A2W7I6D8_9FLAO</name>
<reference evidence="1 2" key="1">
    <citation type="submission" date="2018-06" db="EMBL/GenBank/DDBJ databases">
        <title>Genomic Encyclopedia of Archaeal and Bacterial Type Strains, Phase II (KMG-II): from individual species to whole genera.</title>
        <authorList>
            <person name="Goeker M."/>
        </authorList>
    </citation>
    <scope>NUCLEOTIDE SEQUENCE [LARGE SCALE GENOMIC DNA]</scope>
    <source>
        <strain evidence="1 2">DSM 15361</strain>
    </source>
</reference>
<dbReference type="RefSeq" id="WP_111540115.1">
    <property type="nucleotide sequence ID" value="NZ_QKYV01000002.1"/>
</dbReference>
<sequence length="205" mass="24016">MKILLRISLLLITTISCTSQNKNTKKLDLVFLDECNGQIIEPEYEIEDFSEFNYKLITVFVKRGDLIGHFITTLENHSDTLRVPKILFAFDSKNQSKSKRQLSMNCDQVCNGIETQYYQNGNIKMKGNFKNGNPVEIKSYRENGLLVTQAFYKKSSFDFTKVNYYNENEDLETYQLYQYKRKKTIIETYDVNGKLIETEERASLE</sequence>
<gene>
    <name evidence="1" type="ORF">LX95_00767</name>
</gene>
<proteinExistence type="predicted"/>
<dbReference type="EMBL" id="QKYV01000002">
    <property type="protein sequence ID" value="PZW42456.1"/>
    <property type="molecule type" value="Genomic_DNA"/>
</dbReference>
<accession>A0A2W7I6D8</accession>
<organism evidence="1 2">
    <name type="scientific">Mesonia algae</name>
    <dbReference type="NCBI Taxonomy" id="213248"/>
    <lineage>
        <taxon>Bacteria</taxon>
        <taxon>Pseudomonadati</taxon>
        <taxon>Bacteroidota</taxon>
        <taxon>Flavobacteriia</taxon>
        <taxon>Flavobacteriales</taxon>
        <taxon>Flavobacteriaceae</taxon>
        <taxon>Mesonia</taxon>
    </lineage>
</organism>
<keyword evidence="2" id="KW-1185">Reference proteome</keyword>